<reference evidence="2 3" key="1">
    <citation type="submission" date="2019-07" db="EMBL/GenBank/DDBJ databases">
        <title>Whole genome shotgun sequence of Rhizobium naphthalenivorans NBRC 107585.</title>
        <authorList>
            <person name="Hosoyama A."/>
            <person name="Uohara A."/>
            <person name="Ohji S."/>
            <person name="Ichikawa N."/>
        </authorList>
    </citation>
    <scope>NUCLEOTIDE SEQUENCE [LARGE SCALE GENOMIC DNA]</scope>
    <source>
        <strain evidence="2 3">NBRC 107585</strain>
    </source>
</reference>
<feature type="transmembrane region" description="Helical" evidence="1">
    <location>
        <begin position="64"/>
        <end position="83"/>
    </location>
</feature>
<evidence type="ECO:0000313" key="2">
    <source>
        <dbReference type="EMBL" id="GEO86318.1"/>
    </source>
</evidence>
<keyword evidence="3" id="KW-1185">Reference proteome</keyword>
<sequence>MVDAHYVAVDDAPRRAQASGGLNDNRRRAPAERRAFDTSHWVGLAGGSLRSTERVLQTFSERGFALFVALAFVVTFAFAGLIVRAPDAEAYVRPLDITHVSLTPRDADGMRILQVNAIIENRSAARSHVPKLRADLIAGGQIIASTYIATPVDEIDAGHSRGITARLLHPGGKTPELRLSFEETGA</sequence>
<dbReference type="Proteomes" id="UP000321717">
    <property type="component" value="Unassembled WGS sequence"/>
</dbReference>
<evidence type="ECO:0008006" key="4">
    <source>
        <dbReference type="Google" id="ProtNLM"/>
    </source>
</evidence>
<organism evidence="2 3">
    <name type="scientific">Ciceribacter naphthalenivorans</name>
    <dbReference type="NCBI Taxonomy" id="1118451"/>
    <lineage>
        <taxon>Bacteria</taxon>
        <taxon>Pseudomonadati</taxon>
        <taxon>Pseudomonadota</taxon>
        <taxon>Alphaproteobacteria</taxon>
        <taxon>Hyphomicrobiales</taxon>
        <taxon>Rhizobiaceae</taxon>
        <taxon>Ciceribacter</taxon>
    </lineage>
</organism>
<gene>
    <name evidence="2" type="ORF">RNA01_32500</name>
</gene>
<keyword evidence="1" id="KW-0812">Transmembrane</keyword>
<name>A0A512HLJ5_9HYPH</name>
<protein>
    <recommendedName>
        <fullName evidence="4">DUF3426 domain-containing protein</fullName>
    </recommendedName>
</protein>
<keyword evidence="1" id="KW-1133">Transmembrane helix</keyword>
<proteinExistence type="predicted"/>
<dbReference type="AlphaFoldDB" id="A0A512HLJ5"/>
<evidence type="ECO:0000256" key="1">
    <source>
        <dbReference type="SAM" id="Phobius"/>
    </source>
</evidence>
<accession>A0A512HLJ5</accession>
<dbReference type="EMBL" id="BJZP01000018">
    <property type="protein sequence ID" value="GEO86318.1"/>
    <property type="molecule type" value="Genomic_DNA"/>
</dbReference>
<keyword evidence="1" id="KW-0472">Membrane</keyword>
<evidence type="ECO:0000313" key="3">
    <source>
        <dbReference type="Proteomes" id="UP000321717"/>
    </source>
</evidence>
<comment type="caution">
    <text evidence="2">The sequence shown here is derived from an EMBL/GenBank/DDBJ whole genome shotgun (WGS) entry which is preliminary data.</text>
</comment>